<keyword evidence="3 7" id="KW-0812">Transmembrane</keyword>
<sequence length="498" mass="52346">MVKDRKLWHQIQAQYTKLREDEVGAELFPSPTSTTSASPSASTAAPSVGEVGESTVPEDLKQASRFYKDGLQRRHWVLACCSMMVMCEWLDRTVLSIAMESMKADFNLTDSQVGLLASASLWIVPLATGPVGRLADHVPRARLIGAGVFGWAAATFATGSSPSFEVTLLCRLLAGVANCAGFPVTLALLSDYFAAEEMATAMGYYHAGSALGGLVGFAAGGALVTSRGWRWAFWVVASPQVIVALFFCFTVPRTAEEGPPKEGVLSDIRELLSLRALRLLMLGALATGMLSGQGRFLSAFAERRHNVEAAGVGLVMGPVLGITGVMSSFIVGHLIDRVFRRSGDLRVNLWFASFGDAVGIMCGVAAIAAPSFALLILFTAFGVVVGCFRQGVQTVVQRLGVGRRGTVQGMLEMCWSVGMGIGPFVAGAVSDYNLAPNCDDSCALAWSLALFGSGSLLVRAACNFAASLSLSDIGPPSSHGQVNSATAASPQVLGKSSP</sequence>
<feature type="transmembrane region" description="Helical" evidence="7">
    <location>
        <begin position="172"/>
        <end position="192"/>
    </location>
</feature>
<dbReference type="CDD" id="cd17325">
    <property type="entry name" value="MFS_MdtG_SLC18_like"/>
    <property type="match status" value="1"/>
</dbReference>
<feature type="transmembrane region" description="Helical" evidence="7">
    <location>
        <begin position="347"/>
        <end position="367"/>
    </location>
</feature>
<dbReference type="InterPro" id="IPR036259">
    <property type="entry name" value="MFS_trans_sf"/>
</dbReference>
<name>A0A812IE30_9DINO</name>
<evidence type="ECO:0000256" key="5">
    <source>
        <dbReference type="ARBA" id="ARBA00023136"/>
    </source>
</evidence>
<dbReference type="PANTHER" id="PTHR43124:SF3">
    <property type="entry name" value="CHLORAMPHENICOL EFFLUX PUMP RV0191"/>
    <property type="match status" value="1"/>
</dbReference>
<feature type="region of interest" description="Disordered" evidence="6">
    <location>
        <begin position="475"/>
        <end position="498"/>
    </location>
</feature>
<feature type="transmembrane region" description="Helical" evidence="7">
    <location>
        <begin position="204"/>
        <end position="225"/>
    </location>
</feature>
<keyword evidence="4 7" id="KW-1133">Transmembrane helix</keyword>
<feature type="compositionally biased region" description="Polar residues" evidence="6">
    <location>
        <begin position="478"/>
        <end position="498"/>
    </location>
</feature>
<comment type="caution">
    <text evidence="9">The sequence shown here is derived from an EMBL/GenBank/DDBJ whole genome shotgun (WGS) entry which is preliminary data.</text>
</comment>
<dbReference type="InterPro" id="IPR011701">
    <property type="entry name" value="MFS"/>
</dbReference>
<evidence type="ECO:0000256" key="6">
    <source>
        <dbReference type="SAM" id="MobiDB-lite"/>
    </source>
</evidence>
<dbReference type="EMBL" id="CAJNDS010000259">
    <property type="protein sequence ID" value="CAE7035063.1"/>
    <property type="molecule type" value="Genomic_DNA"/>
</dbReference>
<feature type="transmembrane region" description="Helical" evidence="7">
    <location>
        <begin position="272"/>
        <end position="290"/>
    </location>
</feature>
<evidence type="ECO:0000256" key="2">
    <source>
        <dbReference type="ARBA" id="ARBA00022475"/>
    </source>
</evidence>
<evidence type="ECO:0000256" key="7">
    <source>
        <dbReference type="SAM" id="Phobius"/>
    </source>
</evidence>
<feature type="compositionally biased region" description="Low complexity" evidence="6">
    <location>
        <begin position="29"/>
        <end position="47"/>
    </location>
</feature>
<organism evidence="9 10">
    <name type="scientific">Symbiodinium natans</name>
    <dbReference type="NCBI Taxonomy" id="878477"/>
    <lineage>
        <taxon>Eukaryota</taxon>
        <taxon>Sar</taxon>
        <taxon>Alveolata</taxon>
        <taxon>Dinophyceae</taxon>
        <taxon>Suessiales</taxon>
        <taxon>Symbiodiniaceae</taxon>
        <taxon>Symbiodinium</taxon>
    </lineage>
</organism>
<feature type="transmembrane region" description="Helical" evidence="7">
    <location>
        <begin position="231"/>
        <end position="251"/>
    </location>
</feature>
<proteinExistence type="predicted"/>
<dbReference type="AlphaFoldDB" id="A0A812IE30"/>
<dbReference type="SUPFAM" id="SSF103473">
    <property type="entry name" value="MFS general substrate transporter"/>
    <property type="match status" value="1"/>
</dbReference>
<feature type="domain" description="Major facilitator superfamily (MFS) profile" evidence="8">
    <location>
        <begin position="77"/>
        <end position="478"/>
    </location>
</feature>
<keyword evidence="5 7" id="KW-0472">Membrane</keyword>
<evidence type="ECO:0000259" key="8">
    <source>
        <dbReference type="PROSITE" id="PS50850"/>
    </source>
</evidence>
<dbReference type="PROSITE" id="PS50850">
    <property type="entry name" value="MFS"/>
    <property type="match status" value="1"/>
</dbReference>
<dbReference type="Proteomes" id="UP000604046">
    <property type="component" value="Unassembled WGS sequence"/>
</dbReference>
<dbReference type="InterPro" id="IPR050189">
    <property type="entry name" value="MFS_Efflux_Transporters"/>
</dbReference>
<dbReference type="GO" id="GO:0022857">
    <property type="term" value="F:transmembrane transporter activity"/>
    <property type="evidence" value="ECO:0007669"/>
    <property type="project" value="InterPro"/>
</dbReference>
<comment type="subcellular location">
    <subcellularLocation>
        <location evidence="1">Cell membrane</location>
        <topology evidence="1">Multi-pass membrane protein</topology>
    </subcellularLocation>
</comment>
<feature type="transmembrane region" description="Helical" evidence="7">
    <location>
        <begin position="310"/>
        <end position="335"/>
    </location>
</feature>
<dbReference type="Gene3D" id="1.20.1250.20">
    <property type="entry name" value="MFS general substrate transporter like domains"/>
    <property type="match status" value="2"/>
</dbReference>
<evidence type="ECO:0000313" key="10">
    <source>
        <dbReference type="Proteomes" id="UP000604046"/>
    </source>
</evidence>
<keyword evidence="10" id="KW-1185">Reference proteome</keyword>
<accession>A0A812IE30</accession>
<evidence type="ECO:0000256" key="1">
    <source>
        <dbReference type="ARBA" id="ARBA00004651"/>
    </source>
</evidence>
<dbReference type="GO" id="GO:0005886">
    <property type="term" value="C:plasma membrane"/>
    <property type="evidence" value="ECO:0007669"/>
    <property type="project" value="UniProtKB-SubCell"/>
</dbReference>
<evidence type="ECO:0000256" key="4">
    <source>
        <dbReference type="ARBA" id="ARBA00022989"/>
    </source>
</evidence>
<gene>
    <name evidence="9" type="primary">cpaT</name>
    <name evidence="9" type="ORF">SNAT2548_LOCUS4239</name>
</gene>
<dbReference type="Pfam" id="PF07690">
    <property type="entry name" value="MFS_1"/>
    <property type="match status" value="1"/>
</dbReference>
<feature type="transmembrane region" description="Helical" evidence="7">
    <location>
        <begin position="373"/>
        <end position="392"/>
    </location>
</feature>
<feature type="transmembrane region" description="Helical" evidence="7">
    <location>
        <begin position="111"/>
        <end position="131"/>
    </location>
</feature>
<protein>
    <submittedName>
        <fullName evidence="9">CpaT protein</fullName>
    </submittedName>
</protein>
<evidence type="ECO:0000313" key="9">
    <source>
        <dbReference type="EMBL" id="CAE7035063.1"/>
    </source>
</evidence>
<feature type="region of interest" description="Disordered" evidence="6">
    <location>
        <begin position="27"/>
        <end position="54"/>
    </location>
</feature>
<feature type="transmembrane region" description="Helical" evidence="7">
    <location>
        <begin position="76"/>
        <end position="99"/>
    </location>
</feature>
<dbReference type="OrthoDB" id="6770063at2759"/>
<dbReference type="InterPro" id="IPR020846">
    <property type="entry name" value="MFS_dom"/>
</dbReference>
<reference evidence="9" key="1">
    <citation type="submission" date="2021-02" db="EMBL/GenBank/DDBJ databases">
        <authorList>
            <person name="Dougan E. K."/>
            <person name="Rhodes N."/>
            <person name="Thang M."/>
            <person name="Chan C."/>
        </authorList>
    </citation>
    <scope>NUCLEOTIDE SEQUENCE</scope>
</reference>
<keyword evidence="2" id="KW-1003">Cell membrane</keyword>
<dbReference type="PANTHER" id="PTHR43124">
    <property type="entry name" value="PURINE EFFLUX PUMP PBUE"/>
    <property type="match status" value="1"/>
</dbReference>
<feature type="transmembrane region" description="Helical" evidence="7">
    <location>
        <begin position="143"/>
        <end position="160"/>
    </location>
</feature>
<evidence type="ECO:0000256" key="3">
    <source>
        <dbReference type="ARBA" id="ARBA00022692"/>
    </source>
</evidence>